<evidence type="ECO:0000313" key="5">
    <source>
        <dbReference type="EMBL" id="PAV16150.1"/>
    </source>
</evidence>
<feature type="compositionally biased region" description="Polar residues" evidence="4">
    <location>
        <begin position="317"/>
        <end position="334"/>
    </location>
</feature>
<feature type="compositionally biased region" description="Low complexity" evidence="4">
    <location>
        <begin position="335"/>
        <end position="346"/>
    </location>
</feature>
<dbReference type="InterPro" id="IPR006762">
    <property type="entry name" value="Gtr1_RagA"/>
</dbReference>
<accession>A0A286U9A6</accession>
<dbReference type="GO" id="GO:0003924">
    <property type="term" value="F:GTPase activity"/>
    <property type="evidence" value="ECO:0007669"/>
    <property type="project" value="TreeGrafter"/>
</dbReference>
<reference evidence="5 6" key="1">
    <citation type="journal article" date="2017" name="Mol. Ecol.">
        <title>Comparative and population genomic landscape of Phellinus noxius: A hypervariable fungus causing root rot in trees.</title>
        <authorList>
            <person name="Chung C.L."/>
            <person name="Lee T.J."/>
            <person name="Akiba M."/>
            <person name="Lee H.H."/>
            <person name="Kuo T.H."/>
            <person name="Liu D."/>
            <person name="Ke H.M."/>
            <person name="Yokoi T."/>
            <person name="Roa M.B."/>
            <person name="Lu M.J."/>
            <person name="Chang Y.Y."/>
            <person name="Ann P.J."/>
            <person name="Tsai J.N."/>
            <person name="Chen C.Y."/>
            <person name="Tzean S.S."/>
            <person name="Ota Y."/>
            <person name="Hattori T."/>
            <person name="Sahashi N."/>
            <person name="Liou R.F."/>
            <person name="Kikuchi T."/>
            <person name="Tsai I.J."/>
        </authorList>
    </citation>
    <scope>NUCLEOTIDE SEQUENCE [LARGE SCALE GENOMIC DNA]</scope>
    <source>
        <strain evidence="5 6">FFPRI411160</strain>
    </source>
</reference>
<protein>
    <submittedName>
        <fullName evidence="5">Gtr1 g gtr2</fullName>
    </submittedName>
</protein>
<feature type="region of interest" description="Disordered" evidence="4">
    <location>
        <begin position="315"/>
        <end position="421"/>
    </location>
</feature>
<evidence type="ECO:0000313" key="6">
    <source>
        <dbReference type="Proteomes" id="UP000217199"/>
    </source>
</evidence>
<feature type="region of interest" description="Disordered" evidence="4">
    <location>
        <begin position="1"/>
        <end position="32"/>
    </location>
</feature>
<organism evidence="5 6">
    <name type="scientific">Pyrrhoderma noxium</name>
    <dbReference type="NCBI Taxonomy" id="2282107"/>
    <lineage>
        <taxon>Eukaryota</taxon>
        <taxon>Fungi</taxon>
        <taxon>Dikarya</taxon>
        <taxon>Basidiomycota</taxon>
        <taxon>Agaricomycotina</taxon>
        <taxon>Agaricomycetes</taxon>
        <taxon>Hymenochaetales</taxon>
        <taxon>Hymenochaetaceae</taxon>
        <taxon>Pyrrhoderma</taxon>
    </lineage>
</organism>
<dbReference type="Pfam" id="PF04670">
    <property type="entry name" value="Gtr1_RagA"/>
    <property type="match status" value="1"/>
</dbReference>
<dbReference type="GO" id="GO:0005634">
    <property type="term" value="C:nucleus"/>
    <property type="evidence" value="ECO:0007669"/>
    <property type="project" value="TreeGrafter"/>
</dbReference>
<evidence type="ECO:0000256" key="2">
    <source>
        <dbReference type="ARBA" id="ARBA00022741"/>
    </source>
</evidence>
<keyword evidence="2" id="KW-0547">Nucleotide-binding</keyword>
<comment type="caution">
    <text evidence="5">The sequence shown here is derived from an EMBL/GenBank/DDBJ whole genome shotgun (WGS) entry which is preliminary data.</text>
</comment>
<dbReference type="GO" id="GO:1904263">
    <property type="term" value="P:positive regulation of TORC1 signaling"/>
    <property type="evidence" value="ECO:0007669"/>
    <property type="project" value="TreeGrafter"/>
</dbReference>
<gene>
    <name evidence="5" type="ORF">PNOK_0777000</name>
</gene>
<evidence type="ECO:0000256" key="4">
    <source>
        <dbReference type="SAM" id="MobiDB-lite"/>
    </source>
</evidence>
<dbReference type="AlphaFoldDB" id="A0A286U9A6"/>
<dbReference type="EMBL" id="NBII01000008">
    <property type="protein sequence ID" value="PAV16150.1"/>
    <property type="molecule type" value="Genomic_DNA"/>
</dbReference>
<dbReference type="Gene3D" id="3.40.50.300">
    <property type="entry name" value="P-loop containing nucleotide triphosphate hydrolases"/>
    <property type="match status" value="1"/>
</dbReference>
<feature type="compositionally biased region" description="Polar residues" evidence="4">
    <location>
        <begin position="347"/>
        <end position="359"/>
    </location>
</feature>
<dbReference type="FunCoup" id="A0A286U9A6">
    <property type="interactions" value="336"/>
</dbReference>
<dbReference type="GO" id="GO:0010507">
    <property type="term" value="P:negative regulation of autophagy"/>
    <property type="evidence" value="ECO:0007669"/>
    <property type="project" value="TreeGrafter"/>
</dbReference>
<dbReference type="GO" id="GO:1990131">
    <property type="term" value="C:Gtr1-Gtr2 GTPase complex"/>
    <property type="evidence" value="ECO:0007669"/>
    <property type="project" value="TreeGrafter"/>
</dbReference>
<keyword evidence="6" id="KW-1185">Reference proteome</keyword>
<name>A0A286U9A6_9AGAM</name>
<feature type="compositionally biased region" description="Low complexity" evidence="4">
    <location>
        <begin position="360"/>
        <end position="374"/>
    </location>
</feature>
<proteinExistence type="inferred from homology"/>
<keyword evidence="3" id="KW-0342">GTP-binding</keyword>
<evidence type="ECO:0000256" key="1">
    <source>
        <dbReference type="ARBA" id="ARBA00007756"/>
    </source>
</evidence>
<comment type="similarity">
    <text evidence="1">Belongs to the GTR/RAG GTP-binding protein family.</text>
</comment>
<feature type="compositionally biased region" description="Low complexity" evidence="4">
    <location>
        <begin position="398"/>
        <end position="408"/>
    </location>
</feature>
<dbReference type="STRING" id="2282107.A0A286U9A6"/>
<dbReference type="GO" id="GO:0005525">
    <property type="term" value="F:GTP binding"/>
    <property type="evidence" value="ECO:0007669"/>
    <property type="project" value="UniProtKB-KW"/>
</dbReference>
<dbReference type="SUPFAM" id="SSF52540">
    <property type="entry name" value="P-loop containing nucleoside triphosphate hydrolases"/>
    <property type="match status" value="1"/>
</dbReference>
<feature type="region of interest" description="Disordered" evidence="4">
    <location>
        <begin position="488"/>
        <end position="508"/>
    </location>
</feature>
<sequence length="508" mass="56243">MSKSPPAITNQQPVPKPSPRPTLAQQASSEDDELDEFVRTKILLLGLRRSGKTSIHQVLFEDLSPKQAFFVEPTTRLMKHKIDSFIPLEIWDCPGSVTPENLGVPLSFFTSIIFVIDIQDSYNQPIARLIQFMISAFQQNPDVNLEVFVHKAESLSEEYRYESFRHIQNRVIDELGDIAPITVDTPSSYPSTPPIDPKHIPYSMHLTSVYDHSLQEAFSRVFMRIISSSTLPYVEHLLNTLQTNLSSQKTFLFDTKARFYVATDSSPVDFTTFGLCCDYVHMLNKFGDLYKSAIASPTSHPRRVETDVDESILVVSPNGSQPTSPRSSKAQNAQSPSISAVASRSSTPNHTLGPSSGSHAQSRAQSPGQGSSSSTPIHARSRSSTNARPLDAEVAALNSSTSGSHEGSNGNGSNGHTRPRRTVFHPTATASLSPHYTLIFQSITPRLALLALVTTDIWKTKRGLVEYNIVYFREGVQEIYDLVLETSRKKTKKPGQTSNTNARLPVKR</sequence>
<dbReference type="GO" id="GO:0000329">
    <property type="term" value="C:fungal-type vacuole membrane"/>
    <property type="evidence" value="ECO:0007669"/>
    <property type="project" value="TreeGrafter"/>
</dbReference>
<dbReference type="GO" id="GO:0009267">
    <property type="term" value="P:cellular response to starvation"/>
    <property type="evidence" value="ECO:0007669"/>
    <property type="project" value="TreeGrafter"/>
</dbReference>
<dbReference type="OrthoDB" id="26136at2759"/>
<dbReference type="Gene3D" id="3.30.450.190">
    <property type="match status" value="1"/>
</dbReference>
<dbReference type="InterPro" id="IPR027417">
    <property type="entry name" value="P-loop_NTPase"/>
</dbReference>
<dbReference type="Proteomes" id="UP000217199">
    <property type="component" value="Unassembled WGS sequence"/>
</dbReference>
<dbReference type="PANTHER" id="PTHR11259">
    <property type="entry name" value="RAS-RELATED GTP BINDING RAG/GTR YEAST"/>
    <property type="match status" value="1"/>
</dbReference>
<dbReference type="InParanoid" id="A0A286U9A6"/>
<feature type="compositionally biased region" description="Polar residues" evidence="4">
    <location>
        <begin position="1"/>
        <end position="13"/>
    </location>
</feature>
<evidence type="ECO:0000256" key="3">
    <source>
        <dbReference type="ARBA" id="ARBA00023134"/>
    </source>
</evidence>
<dbReference type="PANTHER" id="PTHR11259:SF2">
    <property type="entry name" value="GH16429P"/>
    <property type="match status" value="1"/>
</dbReference>